<feature type="compositionally biased region" description="Basic residues" evidence="1">
    <location>
        <begin position="144"/>
        <end position="155"/>
    </location>
</feature>
<organism evidence="2 3">
    <name type="scientific">Miscanthus lutarioriparius</name>
    <dbReference type="NCBI Taxonomy" id="422564"/>
    <lineage>
        <taxon>Eukaryota</taxon>
        <taxon>Viridiplantae</taxon>
        <taxon>Streptophyta</taxon>
        <taxon>Embryophyta</taxon>
        <taxon>Tracheophyta</taxon>
        <taxon>Spermatophyta</taxon>
        <taxon>Magnoliopsida</taxon>
        <taxon>Liliopsida</taxon>
        <taxon>Poales</taxon>
        <taxon>Poaceae</taxon>
        <taxon>PACMAD clade</taxon>
        <taxon>Panicoideae</taxon>
        <taxon>Andropogonodae</taxon>
        <taxon>Andropogoneae</taxon>
        <taxon>Saccharinae</taxon>
        <taxon>Miscanthus</taxon>
    </lineage>
</organism>
<keyword evidence="3" id="KW-1185">Reference proteome</keyword>
<feature type="region of interest" description="Disordered" evidence="1">
    <location>
        <begin position="99"/>
        <end position="155"/>
    </location>
</feature>
<sequence>MAEVTRVLREMQLGNDGGLVPASGLVPLCTRRRTKLAKDDSAAVGGFVGEIGATNKAFGEIGVGKAERKVAVAGNKEATGTGMTKAASWSDFGTCGTNLAGNKPAAKAEGKPDPSWPSCQVGGQASGGDAEPWQMARASACPQQRRRASPRRWPW</sequence>
<dbReference type="AlphaFoldDB" id="A0A811RZL8"/>
<gene>
    <name evidence="2" type="ORF">NCGR_LOCUS59590</name>
</gene>
<evidence type="ECO:0000256" key="1">
    <source>
        <dbReference type="SAM" id="MobiDB-lite"/>
    </source>
</evidence>
<evidence type="ECO:0000313" key="2">
    <source>
        <dbReference type="EMBL" id="CAD6335492.1"/>
    </source>
</evidence>
<evidence type="ECO:0000313" key="3">
    <source>
        <dbReference type="Proteomes" id="UP000604825"/>
    </source>
</evidence>
<dbReference type="EMBL" id="CAJGYO010000018">
    <property type="protein sequence ID" value="CAD6335492.1"/>
    <property type="molecule type" value="Genomic_DNA"/>
</dbReference>
<reference evidence="2" key="1">
    <citation type="submission" date="2020-10" db="EMBL/GenBank/DDBJ databases">
        <authorList>
            <person name="Han B."/>
            <person name="Lu T."/>
            <person name="Zhao Q."/>
            <person name="Huang X."/>
            <person name="Zhao Y."/>
        </authorList>
    </citation>
    <scope>NUCLEOTIDE SEQUENCE</scope>
</reference>
<dbReference type="Proteomes" id="UP000604825">
    <property type="component" value="Unassembled WGS sequence"/>
</dbReference>
<comment type="caution">
    <text evidence="2">The sequence shown here is derived from an EMBL/GenBank/DDBJ whole genome shotgun (WGS) entry which is preliminary data.</text>
</comment>
<proteinExistence type="predicted"/>
<accession>A0A811RZL8</accession>
<name>A0A811RZL8_9POAL</name>
<protein>
    <submittedName>
        <fullName evidence="2">Uncharacterized protein</fullName>
    </submittedName>
</protein>